<name>A0ABW0T4W9_9HYPH</name>
<protein>
    <submittedName>
        <fullName evidence="1">Uncharacterized protein</fullName>
    </submittedName>
</protein>
<dbReference type="RefSeq" id="WP_223019810.1">
    <property type="nucleotide sequence ID" value="NZ_CP078143.1"/>
</dbReference>
<dbReference type="EMBL" id="JBHSNB010000001">
    <property type="protein sequence ID" value="MFC5584395.1"/>
    <property type="molecule type" value="Genomic_DNA"/>
</dbReference>
<sequence length="69" mass="8171">MPAKPLIDRDTIFLLLNEMAELGYSSAEVDIMLVRQGAVDLDILQECKREHPAFNWAFRKKRWLLRLKR</sequence>
<keyword evidence="2" id="KW-1185">Reference proteome</keyword>
<reference evidence="2" key="1">
    <citation type="journal article" date="2019" name="Int. J. Syst. Evol. Microbiol.">
        <title>The Global Catalogue of Microorganisms (GCM) 10K type strain sequencing project: providing services to taxonomists for standard genome sequencing and annotation.</title>
        <authorList>
            <consortium name="The Broad Institute Genomics Platform"/>
            <consortium name="The Broad Institute Genome Sequencing Center for Infectious Disease"/>
            <person name="Wu L."/>
            <person name="Ma J."/>
        </authorList>
    </citation>
    <scope>NUCLEOTIDE SEQUENCE [LARGE SCALE GENOMIC DNA]</scope>
    <source>
        <strain evidence="2">JCM 3366</strain>
    </source>
</reference>
<organism evidence="1 2">
    <name type="scientific">Nitratireductor kimnyeongensis</name>
    <dbReference type="NCBI Taxonomy" id="430679"/>
    <lineage>
        <taxon>Bacteria</taxon>
        <taxon>Pseudomonadati</taxon>
        <taxon>Pseudomonadota</taxon>
        <taxon>Alphaproteobacteria</taxon>
        <taxon>Hyphomicrobiales</taxon>
        <taxon>Phyllobacteriaceae</taxon>
        <taxon>Nitratireductor</taxon>
    </lineage>
</organism>
<comment type="caution">
    <text evidence="1">The sequence shown here is derived from an EMBL/GenBank/DDBJ whole genome shotgun (WGS) entry which is preliminary data.</text>
</comment>
<proteinExistence type="predicted"/>
<dbReference type="Proteomes" id="UP001596107">
    <property type="component" value="Unassembled WGS sequence"/>
</dbReference>
<gene>
    <name evidence="1" type="ORF">ACFPOD_04670</name>
</gene>
<evidence type="ECO:0000313" key="2">
    <source>
        <dbReference type="Proteomes" id="UP001596107"/>
    </source>
</evidence>
<evidence type="ECO:0000313" key="1">
    <source>
        <dbReference type="EMBL" id="MFC5584395.1"/>
    </source>
</evidence>
<accession>A0ABW0T4W9</accession>